<proteinExistence type="predicted"/>
<comment type="caution">
    <text evidence="1">The sequence shown here is derived from an EMBL/GenBank/DDBJ whole genome shotgun (WGS) entry which is preliminary data.</text>
</comment>
<protein>
    <recommendedName>
        <fullName evidence="3">Anti-sigma factor NepR domain-containing protein</fullName>
    </recommendedName>
</protein>
<gene>
    <name evidence="1" type="ORF">QFZ49_007558</name>
</gene>
<evidence type="ECO:0008006" key="3">
    <source>
        <dbReference type="Google" id="ProtNLM"/>
    </source>
</evidence>
<dbReference type="Proteomes" id="UP001223072">
    <property type="component" value="Unassembled WGS sequence"/>
</dbReference>
<reference evidence="1 2" key="1">
    <citation type="submission" date="2023-07" db="EMBL/GenBank/DDBJ databases">
        <title>Comparative genomics of wheat-associated soil bacteria to identify genetic determinants of phenazine resistance.</title>
        <authorList>
            <person name="Mouncey N."/>
        </authorList>
    </citation>
    <scope>NUCLEOTIDE SEQUENCE [LARGE SCALE GENOMIC DNA]</scope>
    <source>
        <strain evidence="1 2">W2I16</strain>
    </source>
</reference>
<organism evidence="1 2">
    <name type="scientific">Streptomyces turgidiscabies</name>
    <dbReference type="NCBI Taxonomy" id="85558"/>
    <lineage>
        <taxon>Bacteria</taxon>
        <taxon>Bacillati</taxon>
        <taxon>Actinomycetota</taxon>
        <taxon>Actinomycetes</taxon>
        <taxon>Kitasatosporales</taxon>
        <taxon>Streptomycetaceae</taxon>
        <taxon>Streptomyces</taxon>
    </lineage>
</organism>
<name>A0ABU0RZZ8_9ACTN</name>
<evidence type="ECO:0000313" key="1">
    <source>
        <dbReference type="EMBL" id="MDQ0937583.1"/>
    </source>
</evidence>
<dbReference type="EMBL" id="JAUSZS010000008">
    <property type="protein sequence ID" value="MDQ0937583.1"/>
    <property type="molecule type" value="Genomic_DNA"/>
</dbReference>
<accession>A0ABU0RZZ8</accession>
<sequence>MRGQRHAEQAQAPEDDPQKLFTEVCLHGLRARLCDDIDSLDSYLPSHVAALARKIAEVLEAPQPAPA</sequence>
<dbReference type="RefSeq" id="WP_307630811.1">
    <property type="nucleotide sequence ID" value="NZ_JAUSZS010000008.1"/>
</dbReference>
<keyword evidence="2" id="KW-1185">Reference proteome</keyword>
<evidence type="ECO:0000313" key="2">
    <source>
        <dbReference type="Proteomes" id="UP001223072"/>
    </source>
</evidence>